<evidence type="ECO:0000256" key="1">
    <source>
        <dbReference type="ARBA" id="ARBA00004496"/>
    </source>
</evidence>
<evidence type="ECO:0000256" key="13">
    <source>
        <dbReference type="ARBA" id="ARBA00048555"/>
    </source>
</evidence>
<evidence type="ECO:0000256" key="4">
    <source>
        <dbReference type="ARBA" id="ARBA00012454"/>
    </source>
</evidence>
<sequence>MKIYTRTGDDGTTGLLGAARVRKHDARVEAYGSVDELNAALGVAVAFDPERWLAADFARIQPALFQVGAELATTDETMLQKLARVSDDDITALEGVIDRLENDLPPLTKFILPGGSALAAHLHLARTVCRRAERRVTALSEQAHVDVRVVKYLNRLADLLFVMARWANHRAGVPETTWPA</sequence>
<keyword evidence="9 15" id="KW-0067">ATP-binding</keyword>
<dbReference type="GO" id="GO:0005737">
    <property type="term" value="C:cytoplasm"/>
    <property type="evidence" value="ECO:0007669"/>
    <property type="project" value="UniProtKB-SubCell"/>
</dbReference>
<keyword evidence="8 15" id="KW-0547">Nucleotide-binding</keyword>
<comment type="caution">
    <text evidence="17">The sequence shown here is derived from an EMBL/GenBank/DDBJ whole genome shotgun (WGS) entry which is preliminary data.</text>
</comment>
<dbReference type="InterPro" id="IPR016030">
    <property type="entry name" value="CblAdoTrfase-like"/>
</dbReference>
<comment type="similarity">
    <text evidence="3 15">Belongs to the Cob(I)alamin adenosyltransferase family.</text>
</comment>
<proteinExistence type="inferred from homology"/>
<dbReference type="InterPro" id="IPR029499">
    <property type="entry name" value="PduO-typ"/>
</dbReference>
<reference evidence="17" key="1">
    <citation type="submission" date="2020-07" db="EMBL/GenBank/DDBJ databases">
        <title>Huge and variable diversity of episymbiotic CPR bacteria and DPANN archaea in groundwater ecosystems.</title>
        <authorList>
            <person name="He C.Y."/>
            <person name="Keren R."/>
            <person name="Whittaker M."/>
            <person name="Farag I.F."/>
            <person name="Doudna J."/>
            <person name="Cate J.H.D."/>
            <person name="Banfield J.F."/>
        </authorList>
    </citation>
    <scope>NUCLEOTIDE SEQUENCE</scope>
    <source>
        <strain evidence="17">NC_groundwater_1813_Pr3_B-0.1um_71_17</strain>
    </source>
</reference>
<comment type="catalytic activity">
    <reaction evidence="13 15">
        <text>2 cob(II)yrinate a,c diamide + reduced [electron-transfer flavoprotein] + 2 ATP = 2 adenosylcob(III)yrinate a,c-diamide + 2 triphosphate + oxidized [electron-transfer flavoprotein] + 3 H(+)</text>
        <dbReference type="Rhea" id="RHEA:11528"/>
        <dbReference type="Rhea" id="RHEA-COMP:10685"/>
        <dbReference type="Rhea" id="RHEA-COMP:10686"/>
        <dbReference type="ChEBI" id="CHEBI:15378"/>
        <dbReference type="ChEBI" id="CHEBI:18036"/>
        <dbReference type="ChEBI" id="CHEBI:30616"/>
        <dbReference type="ChEBI" id="CHEBI:57692"/>
        <dbReference type="ChEBI" id="CHEBI:58307"/>
        <dbReference type="ChEBI" id="CHEBI:58503"/>
        <dbReference type="ChEBI" id="CHEBI:58537"/>
        <dbReference type="EC" id="2.5.1.17"/>
    </reaction>
</comment>
<dbReference type="NCBIfam" id="TIGR00636">
    <property type="entry name" value="PduO_Nterm"/>
    <property type="match status" value="1"/>
</dbReference>
<dbReference type="EC" id="2.5.1.17" evidence="4 15"/>
<protein>
    <recommendedName>
        <fullName evidence="5 15">Corrinoid adenosyltransferase</fullName>
        <ecNumber evidence="4 15">2.5.1.17</ecNumber>
    </recommendedName>
    <alternativeName>
        <fullName evidence="10 15">Cob(II)alamin adenosyltransferase</fullName>
    </alternativeName>
    <alternativeName>
        <fullName evidence="12 15">Cob(II)yrinic acid a,c-diamide adenosyltransferase</fullName>
    </alternativeName>
    <alternativeName>
        <fullName evidence="11 15">Cobinamide/cobalamin adenosyltransferase</fullName>
    </alternativeName>
</protein>
<evidence type="ECO:0000256" key="11">
    <source>
        <dbReference type="ARBA" id="ARBA00033334"/>
    </source>
</evidence>
<dbReference type="GO" id="GO:0009236">
    <property type="term" value="P:cobalamin biosynthetic process"/>
    <property type="evidence" value="ECO:0007669"/>
    <property type="project" value="UniProtKB-UniRule"/>
</dbReference>
<dbReference type="Proteomes" id="UP000696931">
    <property type="component" value="Unassembled WGS sequence"/>
</dbReference>
<evidence type="ECO:0000256" key="12">
    <source>
        <dbReference type="ARBA" id="ARBA00033354"/>
    </source>
</evidence>
<dbReference type="Pfam" id="PF01923">
    <property type="entry name" value="Cob_adeno_trans"/>
    <property type="match status" value="1"/>
</dbReference>
<evidence type="ECO:0000256" key="14">
    <source>
        <dbReference type="ARBA" id="ARBA00048692"/>
    </source>
</evidence>
<dbReference type="EMBL" id="JACRIW010000090">
    <property type="protein sequence ID" value="MBI5170361.1"/>
    <property type="molecule type" value="Genomic_DNA"/>
</dbReference>
<dbReference type="GO" id="GO:0008817">
    <property type="term" value="F:corrinoid adenosyltransferase activity"/>
    <property type="evidence" value="ECO:0007669"/>
    <property type="project" value="UniProtKB-UniRule"/>
</dbReference>
<dbReference type="GO" id="GO:0005524">
    <property type="term" value="F:ATP binding"/>
    <property type="evidence" value="ECO:0007669"/>
    <property type="project" value="UniProtKB-UniRule"/>
</dbReference>
<keyword evidence="7 15" id="KW-0808">Transferase</keyword>
<evidence type="ECO:0000256" key="8">
    <source>
        <dbReference type="ARBA" id="ARBA00022741"/>
    </source>
</evidence>
<evidence type="ECO:0000313" key="18">
    <source>
        <dbReference type="Proteomes" id="UP000696931"/>
    </source>
</evidence>
<evidence type="ECO:0000313" key="17">
    <source>
        <dbReference type="EMBL" id="MBI5170361.1"/>
    </source>
</evidence>
<name>A0A933SFG4_UNCEI</name>
<keyword evidence="15" id="KW-0169">Cobalamin biosynthesis</keyword>
<evidence type="ECO:0000256" key="3">
    <source>
        <dbReference type="ARBA" id="ARBA00007487"/>
    </source>
</evidence>
<evidence type="ECO:0000256" key="6">
    <source>
        <dbReference type="ARBA" id="ARBA00022490"/>
    </source>
</evidence>
<evidence type="ECO:0000256" key="15">
    <source>
        <dbReference type="RuleBase" id="RU366026"/>
    </source>
</evidence>
<evidence type="ECO:0000256" key="10">
    <source>
        <dbReference type="ARBA" id="ARBA00031529"/>
    </source>
</evidence>
<feature type="domain" description="Cobalamin adenosyltransferase-like" evidence="16">
    <location>
        <begin position="3"/>
        <end position="167"/>
    </location>
</feature>
<evidence type="ECO:0000256" key="9">
    <source>
        <dbReference type="ARBA" id="ARBA00022840"/>
    </source>
</evidence>
<dbReference type="PANTHER" id="PTHR12213">
    <property type="entry name" value="CORRINOID ADENOSYLTRANSFERASE"/>
    <property type="match status" value="1"/>
</dbReference>
<dbReference type="PANTHER" id="PTHR12213:SF0">
    <property type="entry name" value="CORRINOID ADENOSYLTRANSFERASE MMAB"/>
    <property type="match status" value="1"/>
</dbReference>
<dbReference type="AlphaFoldDB" id="A0A933SFG4"/>
<keyword evidence="6" id="KW-0963">Cytoplasm</keyword>
<dbReference type="FunFam" id="1.20.1200.10:FF:000003">
    <property type="entry name" value="ATP:cob(I)alamin adenosyltransferase"/>
    <property type="match status" value="1"/>
</dbReference>
<comment type="subcellular location">
    <subcellularLocation>
        <location evidence="1">Cytoplasm</location>
    </subcellularLocation>
</comment>
<dbReference type="SUPFAM" id="SSF89028">
    <property type="entry name" value="Cobalamin adenosyltransferase-like"/>
    <property type="match status" value="1"/>
</dbReference>
<comment type="catalytic activity">
    <reaction evidence="14 15">
        <text>2 cob(II)alamin + reduced [electron-transfer flavoprotein] + 2 ATP = 2 adenosylcob(III)alamin + 2 triphosphate + oxidized [electron-transfer flavoprotein] + 3 H(+)</text>
        <dbReference type="Rhea" id="RHEA:28671"/>
        <dbReference type="Rhea" id="RHEA-COMP:10685"/>
        <dbReference type="Rhea" id="RHEA-COMP:10686"/>
        <dbReference type="ChEBI" id="CHEBI:15378"/>
        <dbReference type="ChEBI" id="CHEBI:16304"/>
        <dbReference type="ChEBI" id="CHEBI:18036"/>
        <dbReference type="ChEBI" id="CHEBI:18408"/>
        <dbReference type="ChEBI" id="CHEBI:30616"/>
        <dbReference type="ChEBI" id="CHEBI:57692"/>
        <dbReference type="ChEBI" id="CHEBI:58307"/>
        <dbReference type="EC" id="2.5.1.17"/>
    </reaction>
</comment>
<organism evidence="17 18">
    <name type="scientific">Eiseniibacteriota bacterium</name>
    <dbReference type="NCBI Taxonomy" id="2212470"/>
    <lineage>
        <taxon>Bacteria</taxon>
        <taxon>Candidatus Eiseniibacteriota</taxon>
    </lineage>
</organism>
<dbReference type="Gene3D" id="1.20.1200.10">
    <property type="entry name" value="Cobalamin adenosyltransferase-like"/>
    <property type="match status" value="1"/>
</dbReference>
<evidence type="ECO:0000259" key="16">
    <source>
        <dbReference type="Pfam" id="PF01923"/>
    </source>
</evidence>
<dbReference type="InterPro" id="IPR036451">
    <property type="entry name" value="CblAdoTrfase-like_sf"/>
</dbReference>
<evidence type="ECO:0000256" key="2">
    <source>
        <dbReference type="ARBA" id="ARBA00005121"/>
    </source>
</evidence>
<gene>
    <name evidence="17" type="ORF">HZA61_12805</name>
</gene>
<comment type="pathway">
    <text evidence="2 15">Cofactor biosynthesis; adenosylcobalamin biosynthesis; adenosylcobalamin from cob(II)yrinate a,c-diamide: step 2/7.</text>
</comment>
<evidence type="ECO:0000256" key="7">
    <source>
        <dbReference type="ARBA" id="ARBA00022679"/>
    </source>
</evidence>
<accession>A0A933SFG4</accession>
<evidence type="ECO:0000256" key="5">
    <source>
        <dbReference type="ARBA" id="ARBA00020963"/>
    </source>
</evidence>